<keyword evidence="2" id="KW-1185">Reference proteome</keyword>
<comment type="caution">
    <text evidence="1">The sequence shown here is derived from an EMBL/GenBank/DDBJ whole genome shotgun (WGS) entry which is preliminary data.</text>
</comment>
<dbReference type="EMBL" id="JAHRIQ010107487">
    <property type="protein sequence ID" value="MEQ2256613.1"/>
    <property type="molecule type" value="Genomic_DNA"/>
</dbReference>
<accession>A0ABV0VIR0</accession>
<sequence length="95" mass="9580">MAVDLLVDEFVPSWCRVGDPVVGAVLGGVCPVTPGVARGPCLAISACCVVGERGAFLERGCVELVLCGCGFIGFSAMEFTCGGGDLWHLGSGGCV</sequence>
<dbReference type="Proteomes" id="UP001482620">
    <property type="component" value="Unassembled WGS sequence"/>
</dbReference>
<reference evidence="1 2" key="1">
    <citation type="submission" date="2021-06" db="EMBL/GenBank/DDBJ databases">
        <authorList>
            <person name="Palmer J.M."/>
        </authorList>
    </citation>
    <scope>NUCLEOTIDE SEQUENCE [LARGE SCALE GENOMIC DNA]</scope>
    <source>
        <strain evidence="2">if_2019</strain>
        <tissue evidence="1">Muscle</tissue>
    </source>
</reference>
<evidence type="ECO:0000313" key="1">
    <source>
        <dbReference type="EMBL" id="MEQ2256613.1"/>
    </source>
</evidence>
<proteinExistence type="predicted"/>
<evidence type="ECO:0000313" key="2">
    <source>
        <dbReference type="Proteomes" id="UP001482620"/>
    </source>
</evidence>
<gene>
    <name evidence="1" type="ORF">ILYODFUR_025908</name>
</gene>
<organism evidence="1 2">
    <name type="scientific">Ilyodon furcidens</name>
    <name type="common">goldbreast splitfin</name>
    <dbReference type="NCBI Taxonomy" id="33524"/>
    <lineage>
        <taxon>Eukaryota</taxon>
        <taxon>Metazoa</taxon>
        <taxon>Chordata</taxon>
        <taxon>Craniata</taxon>
        <taxon>Vertebrata</taxon>
        <taxon>Euteleostomi</taxon>
        <taxon>Actinopterygii</taxon>
        <taxon>Neopterygii</taxon>
        <taxon>Teleostei</taxon>
        <taxon>Neoteleostei</taxon>
        <taxon>Acanthomorphata</taxon>
        <taxon>Ovalentaria</taxon>
        <taxon>Atherinomorphae</taxon>
        <taxon>Cyprinodontiformes</taxon>
        <taxon>Goodeidae</taxon>
        <taxon>Ilyodon</taxon>
    </lineage>
</organism>
<name>A0ABV0VIR0_9TELE</name>
<protein>
    <submittedName>
        <fullName evidence="1">Uncharacterized protein</fullName>
    </submittedName>
</protein>